<reference evidence="1 2" key="1">
    <citation type="journal article" date="2018" name="Nat. Biotechnol.">
        <title>A standardized bacterial taxonomy based on genome phylogeny substantially revises the tree of life.</title>
        <authorList>
            <person name="Parks D.H."/>
            <person name="Chuvochina M."/>
            <person name="Waite D.W."/>
            <person name="Rinke C."/>
            <person name="Skarshewski A."/>
            <person name="Chaumeil P.A."/>
            <person name="Hugenholtz P."/>
        </authorList>
    </citation>
    <scope>NUCLEOTIDE SEQUENCE [LARGE SCALE GENOMIC DNA]</scope>
    <source>
        <strain evidence="1">UBA8844</strain>
    </source>
</reference>
<name>A0A3D4VBW7_9BACT</name>
<proteinExistence type="predicted"/>
<accession>A0A3D4VBW7</accession>
<dbReference type="InterPro" id="IPR027056">
    <property type="entry name" value="Gluconate_2DH_su3"/>
</dbReference>
<evidence type="ECO:0000313" key="1">
    <source>
        <dbReference type="EMBL" id="HCT57817.1"/>
    </source>
</evidence>
<dbReference type="AlphaFoldDB" id="A0A3D4VBW7"/>
<gene>
    <name evidence="1" type="ORF">DGD08_11505</name>
</gene>
<dbReference type="Proteomes" id="UP000264071">
    <property type="component" value="Unassembled WGS sequence"/>
</dbReference>
<sequence>MSSDADTTISPLGLHRREAIRRVSLLLGGVAFVGGTSLLEACAGDAPAGARTAGGSKPIGTFSVQDQAYLDEIADTILPTTDKSPGAKAAATGAFMALMVTDTYTAEDQAIFRSGMSSVDHACRTAHQTSFMDATPEQRVAVLTQLDQEQHGYMRSRKSGEPTHYFRMMKELSLLGFFTSEIGYNQAMRYKETPGAYEPCVPYTPGETIWASHA</sequence>
<comment type="caution">
    <text evidence="1">The sequence shown here is derived from an EMBL/GenBank/DDBJ whole genome shotgun (WGS) entry which is preliminary data.</text>
</comment>
<dbReference type="OMA" id="GDKAWAT"/>
<dbReference type="Pfam" id="PF13618">
    <property type="entry name" value="Gluconate_2-dh3"/>
    <property type="match status" value="1"/>
</dbReference>
<dbReference type="EMBL" id="DPIY01000010">
    <property type="protein sequence ID" value="HCT57817.1"/>
    <property type="molecule type" value="Genomic_DNA"/>
</dbReference>
<evidence type="ECO:0000313" key="2">
    <source>
        <dbReference type="Proteomes" id="UP000264071"/>
    </source>
</evidence>
<organism evidence="1 2">
    <name type="scientific">Gemmatimonas aurantiaca</name>
    <dbReference type="NCBI Taxonomy" id="173480"/>
    <lineage>
        <taxon>Bacteria</taxon>
        <taxon>Pseudomonadati</taxon>
        <taxon>Gemmatimonadota</taxon>
        <taxon>Gemmatimonadia</taxon>
        <taxon>Gemmatimonadales</taxon>
        <taxon>Gemmatimonadaceae</taxon>
        <taxon>Gemmatimonas</taxon>
    </lineage>
</organism>
<protein>
    <submittedName>
        <fullName evidence="1">Gluconate 2-dehydrogenase subunit 3 family protein</fullName>
    </submittedName>
</protein>